<accession>A0A368H2X2</accession>
<feature type="transmembrane region" description="Helical" evidence="2">
    <location>
        <begin position="150"/>
        <end position="175"/>
    </location>
</feature>
<protein>
    <submittedName>
        <fullName evidence="3">Uncharacterized protein</fullName>
    </submittedName>
</protein>
<dbReference type="EMBL" id="JOJR01000018">
    <property type="protein sequence ID" value="RCN50954.1"/>
    <property type="molecule type" value="Genomic_DNA"/>
</dbReference>
<feature type="region of interest" description="Disordered" evidence="1">
    <location>
        <begin position="179"/>
        <end position="200"/>
    </location>
</feature>
<dbReference type="AlphaFoldDB" id="A0A368H2X2"/>
<dbReference type="Proteomes" id="UP000252519">
    <property type="component" value="Unassembled WGS sequence"/>
</dbReference>
<organism evidence="3 4">
    <name type="scientific">Ancylostoma caninum</name>
    <name type="common">Dog hookworm</name>
    <dbReference type="NCBI Taxonomy" id="29170"/>
    <lineage>
        <taxon>Eukaryota</taxon>
        <taxon>Metazoa</taxon>
        <taxon>Ecdysozoa</taxon>
        <taxon>Nematoda</taxon>
        <taxon>Chromadorea</taxon>
        <taxon>Rhabditida</taxon>
        <taxon>Rhabditina</taxon>
        <taxon>Rhabditomorpha</taxon>
        <taxon>Strongyloidea</taxon>
        <taxon>Ancylostomatidae</taxon>
        <taxon>Ancylostomatinae</taxon>
        <taxon>Ancylostoma</taxon>
    </lineage>
</organism>
<evidence type="ECO:0000256" key="2">
    <source>
        <dbReference type="SAM" id="Phobius"/>
    </source>
</evidence>
<reference evidence="3 4" key="1">
    <citation type="submission" date="2014-10" db="EMBL/GenBank/DDBJ databases">
        <title>Draft genome of the hookworm Ancylostoma caninum.</title>
        <authorList>
            <person name="Mitreva M."/>
        </authorList>
    </citation>
    <scope>NUCLEOTIDE SEQUENCE [LARGE SCALE GENOMIC DNA]</scope>
    <source>
        <strain evidence="3 4">Baltimore</strain>
    </source>
</reference>
<comment type="caution">
    <text evidence="3">The sequence shown here is derived from an EMBL/GenBank/DDBJ whole genome shotgun (WGS) entry which is preliminary data.</text>
</comment>
<evidence type="ECO:0000313" key="3">
    <source>
        <dbReference type="EMBL" id="RCN50954.1"/>
    </source>
</evidence>
<gene>
    <name evidence="3" type="ORF">ANCCAN_02967</name>
</gene>
<keyword evidence="2" id="KW-0472">Membrane</keyword>
<keyword evidence="4" id="KW-1185">Reference proteome</keyword>
<keyword evidence="2" id="KW-0812">Transmembrane</keyword>
<evidence type="ECO:0000313" key="4">
    <source>
        <dbReference type="Proteomes" id="UP000252519"/>
    </source>
</evidence>
<evidence type="ECO:0000256" key="1">
    <source>
        <dbReference type="SAM" id="MobiDB-lite"/>
    </source>
</evidence>
<proteinExistence type="predicted"/>
<sequence>MFALKCICDADLCNGDIHLFKKYITTLPTECYFEEDVGVVERLQQEQATYQMLYESLLCNCTYHNYRAYYNKYYMDCEHRRQQWKNHSLGGNQTGSDENDTGITSYSGQLGKLHVSLKTKPTKGPEAQLNRKERKHYLAHKKQTDLTRDILLIGVIVILSIILVGLVVFGIALLLKGRDRSKKKPSKKKKKERKKKAFRR</sequence>
<name>A0A368H2X2_ANCCA</name>
<keyword evidence="2" id="KW-1133">Transmembrane helix</keyword>